<evidence type="ECO:0000313" key="4">
    <source>
        <dbReference type="Proteomes" id="UP001522905"/>
    </source>
</evidence>
<dbReference type="InterPro" id="IPR041151">
    <property type="entry name" value="Bac_RepA_C"/>
</dbReference>
<reference evidence="3 4" key="1">
    <citation type="submission" date="2021-11" db="EMBL/GenBank/DDBJ databases">
        <title>Comparative genomics of bee honey and flower isolates.</title>
        <authorList>
            <person name="Bechtner J.D."/>
            <person name="Gallus M.K."/>
            <person name="Ehrmann M."/>
        </authorList>
    </citation>
    <scope>NUCLEOTIDE SEQUENCE [LARGE SCALE GENOMIC DNA]</scope>
    <source>
        <strain evidence="3 4">M161</strain>
    </source>
</reference>
<dbReference type="EMBL" id="JAJIAO010000004">
    <property type="protein sequence ID" value="MCK8624844.1"/>
    <property type="molecule type" value="Genomic_DNA"/>
</dbReference>
<evidence type="ECO:0000313" key="3">
    <source>
        <dbReference type="EMBL" id="MCK8624844.1"/>
    </source>
</evidence>
<feature type="compositionally biased region" description="Polar residues" evidence="1">
    <location>
        <begin position="105"/>
        <end position="128"/>
    </location>
</feature>
<organism evidence="3 4">
    <name type="scientific">Apilactobacillus xinyiensis</name>
    <dbReference type="NCBI Taxonomy" id="2841032"/>
    <lineage>
        <taxon>Bacteria</taxon>
        <taxon>Bacillati</taxon>
        <taxon>Bacillota</taxon>
        <taxon>Bacilli</taxon>
        <taxon>Lactobacillales</taxon>
        <taxon>Lactobacillaceae</taxon>
        <taxon>Apilactobacillus</taxon>
    </lineage>
</organism>
<sequence>MTQFIQMDMQILHNSALNSDEKIALALIMDRMKSSVQRSEFFDKQHQAHYVIYSVAELAQNLGVGSNTAVKILKKLAQLGLIIKQRVFSHATRIFLPTEKSESTQMLHSTTTKSQKVTSNQSTLNQNKYTDDTNDTQATVAKHIKSDALTVLGQGLIRKGGMPSRLVDILKVYAFGSREKLYTYASLIFKAKHWASKRASAYIDNAYSPFRFELNTLMTNALVHNIKTIIINAHKKAHNPNGYMMSSFMRLFEEQANAYLVNNA</sequence>
<feature type="region of interest" description="Disordered" evidence="1">
    <location>
        <begin position="105"/>
        <end position="131"/>
    </location>
</feature>
<feature type="domain" description="Replication initiator protein A C-terminal" evidence="2">
    <location>
        <begin position="163"/>
        <end position="257"/>
    </location>
</feature>
<dbReference type="Proteomes" id="UP001522905">
    <property type="component" value="Unassembled WGS sequence"/>
</dbReference>
<gene>
    <name evidence="3" type="ORF">LNP07_04865</name>
</gene>
<proteinExistence type="predicted"/>
<accession>A0ABT0I2B4</accession>
<evidence type="ECO:0000256" key="1">
    <source>
        <dbReference type="SAM" id="MobiDB-lite"/>
    </source>
</evidence>
<name>A0ABT0I2B4_9LACO</name>
<dbReference type="InterPro" id="IPR036390">
    <property type="entry name" value="WH_DNA-bd_sf"/>
</dbReference>
<comment type="caution">
    <text evidence="3">The sequence shown here is derived from an EMBL/GenBank/DDBJ whole genome shotgun (WGS) entry which is preliminary data.</text>
</comment>
<keyword evidence="4" id="KW-1185">Reference proteome</keyword>
<dbReference type="Pfam" id="PF18008">
    <property type="entry name" value="Bac_RepA_C"/>
    <property type="match status" value="1"/>
</dbReference>
<evidence type="ECO:0000259" key="2">
    <source>
        <dbReference type="Pfam" id="PF18008"/>
    </source>
</evidence>
<protein>
    <submittedName>
        <fullName evidence="3">Helix-turn-helix domain-containing protein</fullName>
    </submittedName>
</protein>
<dbReference type="RefSeq" id="WP_248601733.1">
    <property type="nucleotide sequence ID" value="NZ_JAJIAO010000004.1"/>
</dbReference>
<dbReference type="SUPFAM" id="SSF46785">
    <property type="entry name" value="Winged helix' DNA-binding domain"/>
    <property type="match status" value="1"/>
</dbReference>